<feature type="region of interest" description="Disordered" evidence="1">
    <location>
        <begin position="227"/>
        <end position="340"/>
    </location>
</feature>
<proteinExistence type="predicted"/>
<name>A0A9W8TNT2_9PEZI</name>
<comment type="caution">
    <text evidence="2">The sequence shown here is derived from an EMBL/GenBank/DDBJ whole genome shotgun (WGS) entry which is preliminary data.</text>
</comment>
<evidence type="ECO:0000256" key="1">
    <source>
        <dbReference type="SAM" id="MobiDB-lite"/>
    </source>
</evidence>
<dbReference type="VEuPathDB" id="FungiDB:F4678DRAFT_114659"/>
<feature type="compositionally biased region" description="Polar residues" evidence="1">
    <location>
        <begin position="364"/>
        <end position="384"/>
    </location>
</feature>
<evidence type="ECO:0000313" key="3">
    <source>
        <dbReference type="Proteomes" id="UP001148614"/>
    </source>
</evidence>
<feature type="region of interest" description="Disordered" evidence="1">
    <location>
        <begin position="705"/>
        <end position="755"/>
    </location>
</feature>
<dbReference type="Proteomes" id="UP001148614">
    <property type="component" value="Unassembled WGS sequence"/>
</dbReference>
<feature type="compositionally biased region" description="Polar residues" evidence="1">
    <location>
        <begin position="316"/>
        <end position="329"/>
    </location>
</feature>
<feature type="compositionally biased region" description="Low complexity" evidence="1">
    <location>
        <begin position="597"/>
        <end position="606"/>
    </location>
</feature>
<feature type="region of interest" description="Disordered" evidence="1">
    <location>
        <begin position="540"/>
        <end position="563"/>
    </location>
</feature>
<feature type="compositionally biased region" description="Basic and acidic residues" evidence="1">
    <location>
        <begin position="613"/>
        <end position="625"/>
    </location>
</feature>
<feature type="region of interest" description="Disordered" evidence="1">
    <location>
        <begin position="74"/>
        <end position="147"/>
    </location>
</feature>
<feature type="compositionally biased region" description="Low complexity" evidence="1">
    <location>
        <begin position="103"/>
        <end position="115"/>
    </location>
</feature>
<feature type="region of interest" description="Disordered" evidence="1">
    <location>
        <begin position="585"/>
        <end position="635"/>
    </location>
</feature>
<sequence length="755" mass="83050">MGLLNFITKKSSHSDLPRYGSLKTSAYNETVASRPPIRGTYPVLGNGAKILEEFQKSHPNLATISHNNTPAISAQAPLFRGPGVDRPRTAPTNQLRNASGLKSSQSQPLTSSQPAQKKKYGPYKLPPRLDTDVGGPSAFERPVPSPGLVSLYSDSVRSSEPGKPKGYVDLLDAQSMFKPLDFHSRVQAAGARNYGEDVADRNVVDCNRDMTSNPLEAARAQDTILSHASGYEPPSVSRDVDDDSDDEPPRPRRVRNSTISNRRPKSIGPHTPGSFPKRTSSRVPPHPMDETPKTMTRTESARSERAARRKSMPSYMASTAGQTPRSTSAVRKGKHNDVDAFPDSLKAHARSATAYDREYAKPNISSKRQSLVPSHDGFSTNLQRNDLDKPLPALPTTSRNHSKRRTITTNTTVVESRLLEKRQSLQGMTSSSRGEIYEDTYQKKKSLQAAHSSRGQNSARHQLGSTTDLQDFFYSSPAQQPDHESQIVPPATHTATQDHLSRLDHLQNHSIISLPAKNVETGSVIPDRISSLRRWSQTSETAMSTLSSNPFRPQSGHTTNTSVDFSPLFPRAYINELIPPVPDISHIKSRETTSRNTSPIPSSTLPLPIPNDHQPDEFFLEDHASDGASSPIPSSGSYEKDLLFSDTGYGVSGDQISGLPGLFDVAMPASPVGSSNPNWGNEIQRVPRQFHMPAYIESDNDILENQYQEDSSSEDEMNFDIPMSRATSALRHTPVPEKLPAKTQQPLEEEEESDY</sequence>
<evidence type="ECO:0000313" key="2">
    <source>
        <dbReference type="EMBL" id="KAJ3574696.1"/>
    </source>
</evidence>
<reference evidence="2" key="1">
    <citation type="submission" date="2022-07" db="EMBL/GenBank/DDBJ databases">
        <title>Genome Sequence of Xylaria arbuscula.</title>
        <authorList>
            <person name="Buettner E."/>
        </authorList>
    </citation>
    <scope>NUCLEOTIDE SEQUENCE</scope>
    <source>
        <strain evidence="2">VT107</strain>
    </source>
</reference>
<gene>
    <name evidence="2" type="ORF">NPX13_g4288</name>
</gene>
<accession>A0A9W8TNT2</accession>
<protein>
    <submittedName>
        <fullName evidence="2">Uncharacterized protein</fullName>
    </submittedName>
</protein>
<feature type="region of interest" description="Disordered" evidence="1">
    <location>
        <begin position="364"/>
        <end position="408"/>
    </location>
</feature>
<dbReference type="EMBL" id="JANPWZ010000594">
    <property type="protein sequence ID" value="KAJ3574696.1"/>
    <property type="molecule type" value="Genomic_DNA"/>
</dbReference>
<dbReference type="AlphaFoldDB" id="A0A9W8TNT2"/>
<organism evidence="2 3">
    <name type="scientific">Xylaria arbuscula</name>
    <dbReference type="NCBI Taxonomy" id="114810"/>
    <lineage>
        <taxon>Eukaryota</taxon>
        <taxon>Fungi</taxon>
        <taxon>Dikarya</taxon>
        <taxon>Ascomycota</taxon>
        <taxon>Pezizomycotina</taxon>
        <taxon>Sordariomycetes</taxon>
        <taxon>Xylariomycetidae</taxon>
        <taxon>Xylariales</taxon>
        <taxon>Xylariaceae</taxon>
        <taxon>Xylaria</taxon>
    </lineage>
</organism>
<keyword evidence="3" id="KW-1185">Reference proteome</keyword>
<feature type="compositionally biased region" description="Polar residues" evidence="1">
    <location>
        <begin position="90"/>
        <end position="102"/>
    </location>
</feature>